<evidence type="ECO:0000256" key="1">
    <source>
        <dbReference type="SAM" id="Coils"/>
    </source>
</evidence>
<evidence type="ECO:0000256" key="3">
    <source>
        <dbReference type="SAM" id="Phobius"/>
    </source>
</evidence>
<sequence>MKALLAATLLLGSCATQPAPDPQPSPGSDALDKIGKSQDKIDGRVAGALVAIEANAEKPAVVKSEAKLAQAYLPAPSEGDKAFALARAAAGDDKAYQAQMEYARKVLTKLTADWNEGEKRAAASAAEIQKLKGENAQLRADMIRIEKDSDRKIWTLTGAVLVVAGGLAMAFASIKKGAPLLLAGAFAGAVPYIIDSPWFAWIAGSTLAVAAGLLAWVAFDKARDTVNEPPSPEQS</sequence>
<keyword evidence="3" id="KW-1133">Transmembrane helix</keyword>
<proteinExistence type="predicted"/>
<dbReference type="EMBL" id="LR796363">
    <property type="protein sequence ID" value="CAB4138785.1"/>
    <property type="molecule type" value="Genomic_DNA"/>
</dbReference>
<keyword evidence="3" id="KW-0472">Membrane</keyword>
<evidence type="ECO:0000256" key="2">
    <source>
        <dbReference type="SAM" id="MobiDB-lite"/>
    </source>
</evidence>
<protein>
    <submittedName>
        <fullName evidence="4">Uncharacterized protein</fullName>
    </submittedName>
</protein>
<feature type="transmembrane region" description="Helical" evidence="3">
    <location>
        <begin position="153"/>
        <end position="171"/>
    </location>
</feature>
<keyword evidence="1" id="KW-0175">Coiled coil</keyword>
<name>A0A6J5LWC3_9CAUD</name>
<feature type="coiled-coil region" evidence="1">
    <location>
        <begin position="121"/>
        <end position="148"/>
    </location>
</feature>
<feature type="transmembrane region" description="Helical" evidence="3">
    <location>
        <begin position="200"/>
        <end position="219"/>
    </location>
</feature>
<keyword evidence="3" id="KW-0812">Transmembrane</keyword>
<reference evidence="4" key="1">
    <citation type="submission" date="2020-04" db="EMBL/GenBank/DDBJ databases">
        <authorList>
            <person name="Chiriac C."/>
            <person name="Salcher M."/>
            <person name="Ghai R."/>
            <person name="Kavagutti S V."/>
        </authorList>
    </citation>
    <scope>NUCLEOTIDE SEQUENCE</scope>
</reference>
<accession>A0A6J5LWC3</accession>
<gene>
    <name evidence="4" type="ORF">UFOVP341_3</name>
</gene>
<evidence type="ECO:0000313" key="4">
    <source>
        <dbReference type="EMBL" id="CAB4138785.1"/>
    </source>
</evidence>
<organism evidence="4">
    <name type="scientific">uncultured Caudovirales phage</name>
    <dbReference type="NCBI Taxonomy" id="2100421"/>
    <lineage>
        <taxon>Viruses</taxon>
        <taxon>Duplodnaviria</taxon>
        <taxon>Heunggongvirae</taxon>
        <taxon>Uroviricota</taxon>
        <taxon>Caudoviricetes</taxon>
        <taxon>Peduoviridae</taxon>
        <taxon>Maltschvirus</taxon>
        <taxon>Maltschvirus maltsch</taxon>
    </lineage>
</organism>
<feature type="region of interest" description="Disordered" evidence="2">
    <location>
        <begin position="15"/>
        <end position="35"/>
    </location>
</feature>